<evidence type="ECO:0000313" key="1">
    <source>
        <dbReference type="EMBL" id="TMW81566.1"/>
    </source>
</evidence>
<feature type="non-terminal residue" evidence="1">
    <location>
        <position position="150"/>
    </location>
</feature>
<comment type="caution">
    <text evidence="1">The sequence shown here is derived from an EMBL/GenBank/DDBJ whole genome shotgun (WGS) entry which is preliminary data.</text>
</comment>
<dbReference type="AlphaFoldDB" id="A0A6N2AH39"/>
<name>A0A6N2AH39_SOLCI</name>
<gene>
    <name evidence="1" type="ORF">EJD97_008903</name>
</gene>
<accession>A0A6N2AH39</accession>
<organism evidence="1">
    <name type="scientific">Solanum chilense</name>
    <name type="common">Tomato</name>
    <name type="synonym">Lycopersicon chilense</name>
    <dbReference type="NCBI Taxonomy" id="4083"/>
    <lineage>
        <taxon>Eukaryota</taxon>
        <taxon>Viridiplantae</taxon>
        <taxon>Streptophyta</taxon>
        <taxon>Embryophyta</taxon>
        <taxon>Tracheophyta</taxon>
        <taxon>Spermatophyta</taxon>
        <taxon>Magnoliopsida</taxon>
        <taxon>eudicotyledons</taxon>
        <taxon>Gunneridae</taxon>
        <taxon>Pentapetalae</taxon>
        <taxon>asterids</taxon>
        <taxon>lamiids</taxon>
        <taxon>Solanales</taxon>
        <taxon>Solanaceae</taxon>
        <taxon>Solanoideae</taxon>
        <taxon>Solaneae</taxon>
        <taxon>Solanum</taxon>
        <taxon>Solanum subgen. Lycopersicon</taxon>
    </lineage>
</organism>
<dbReference type="PANTHER" id="PTHR48450">
    <property type="entry name" value="DUF1985 DOMAIN-CONTAINING PROTEIN"/>
    <property type="match status" value="1"/>
</dbReference>
<reference evidence="1" key="1">
    <citation type="submission" date="2019-05" db="EMBL/GenBank/DDBJ databases">
        <title>The de novo reference genome and transcriptome assemblies of the wild tomato species Solanum chilense.</title>
        <authorList>
            <person name="Stam R."/>
            <person name="Nosenko T."/>
            <person name="Hoerger A.C."/>
            <person name="Stephan W."/>
            <person name="Seidel M.A."/>
            <person name="Kuhn J.M.M."/>
            <person name="Haberer G."/>
            <person name="Tellier A."/>
        </authorList>
    </citation>
    <scope>NUCLEOTIDE SEQUENCE</scope>
    <source>
        <tissue evidence="1">Mature leaves</tissue>
    </source>
</reference>
<dbReference type="PANTHER" id="PTHR48450:SF1">
    <property type="entry name" value="DUF1985 DOMAIN-CONTAINING PROTEIN"/>
    <property type="match status" value="1"/>
</dbReference>
<proteinExistence type="predicted"/>
<sequence>MYAFKRITRGSASKSKEVIRGEKMAEPVEVQNPTEIHHHEVEEDQFFGEEGTSYAYKKLPKNAPYIHCIVNHDIKSKLTDKLTPELYNYFCESTCFGQYMKIRKCVGQGQIHTCCMSLEVEASSNQAIVIQVNGVILKFTIRTFALIIGL</sequence>
<protein>
    <submittedName>
        <fullName evidence="1">Uncharacterized protein</fullName>
    </submittedName>
</protein>
<dbReference type="EMBL" id="RXGB01023491">
    <property type="protein sequence ID" value="TMW81566.1"/>
    <property type="molecule type" value="Genomic_DNA"/>
</dbReference>